<name>A0ACD3APJ5_9AGAR</name>
<dbReference type="EMBL" id="ML208371">
    <property type="protein sequence ID" value="TFK67635.1"/>
    <property type="molecule type" value="Genomic_DNA"/>
</dbReference>
<evidence type="ECO:0000313" key="1">
    <source>
        <dbReference type="EMBL" id="TFK67635.1"/>
    </source>
</evidence>
<proteinExistence type="predicted"/>
<dbReference type="Proteomes" id="UP000308600">
    <property type="component" value="Unassembled WGS sequence"/>
</dbReference>
<keyword evidence="2" id="KW-1185">Reference proteome</keyword>
<accession>A0ACD3APJ5</accession>
<reference evidence="1 2" key="1">
    <citation type="journal article" date="2019" name="Nat. Ecol. Evol.">
        <title>Megaphylogeny resolves global patterns of mushroom evolution.</title>
        <authorList>
            <person name="Varga T."/>
            <person name="Krizsan K."/>
            <person name="Foldi C."/>
            <person name="Dima B."/>
            <person name="Sanchez-Garcia M."/>
            <person name="Sanchez-Ramirez S."/>
            <person name="Szollosi G.J."/>
            <person name="Szarkandi J.G."/>
            <person name="Papp V."/>
            <person name="Albert L."/>
            <person name="Andreopoulos W."/>
            <person name="Angelini C."/>
            <person name="Antonin V."/>
            <person name="Barry K.W."/>
            <person name="Bougher N.L."/>
            <person name="Buchanan P."/>
            <person name="Buyck B."/>
            <person name="Bense V."/>
            <person name="Catcheside P."/>
            <person name="Chovatia M."/>
            <person name="Cooper J."/>
            <person name="Damon W."/>
            <person name="Desjardin D."/>
            <person name="Finy P."/>
            <person name="Geml J."/>
            <person name="Haridas S."/>
            <person name="Hughes K."/>
            <person name="Justo A."/>
            <person name="Karasinski D."/>
            <person name="Kautmanova I."/>
            <person name="Kiss B."/>
            <person name="Kocsube S."/>
            <person name="Kotiranta H."/>
            <person name="LaButti K.M."/>
            <person name="Lechner B.E."/>
            <person name="Liimatainen K."/>
            <person name="Lipzen A."/>
            <person name="Lukacs Z."/>
            <person name="Mihaltcheva S."/>
            <person name="Morgado L.N."/>
            <person name="Niskanen T."/>
            <person name="Noordeloos M.E."/>
            <person name="Ohm R.A."/>
            <person name="Ortiz-Santana B."/>
            <person name="Ovrebo C."/>
            <person name="Racz N."/>
            <person name="Riley R."/>
            <person name="Savchenko A."/>
            <person name="Shiryaev A."/>
            <person name="Soop K."/>
            <person name="Spirin V."/>
            <person name="Szebenyi C."/>
            <person name="Tomsovsky M."/>
            <person name="Tulloss R.E."/>
            <person name="Uehling J."/>
            <person name="Grigoriev I.V."/>
            <person name="Vagvolgyi C."/>
            <person name="Papp T."/>
            <person name="Martin F.M."/>
            <person name="Miettinen O."/>
            <person name="Hibbett D.S."/>
            <person name="Nagy L.G."/>
        </authorList>
    </citation>
    <scope>NUCLEOTIDE SEQUENCE [LARGE SCALE GENOMIC DNA]</scope>
    <source>
        <strain evidence="1 2">NL-1719</strain>
    </source>
</reference>
<gene>
    <name evidence="1" type="ORF">BDN72DRAFT_89237</name>
</gene>
<evidence type="ECO:0000313" key="2">
    <source>
        <dbReference type="Proteomes" id="UP000308600"/>
    </source>
</evidence>
<sequence length="317" mass="35728">MSNTRYHANRMGPYTSVAFLRDFFILGSFVLQAYDLFASMRAEYRYIWRAPWTLVKCIYIFSRYFGLLSQLVVLVISASAHTPHIPIQTCQLFVMLQVLTFHFLLFALEVILDLRVYALYKKNYVIGFILVIFCTLENTLIAIFWGWYNPILRLPLSSSCVLVGHPHKAASVYANSTLFAHHFSIWCLTIMESWQYLSIRDASGNVLRLVYVLIRDGAFIFFTLTLTCLAALLYSFYVGSAAHVALPLLSCICSIGTCRLILNLQSIRTGSSLTDEVALASCFALTEVPPIEEPISTGSGFNTPALSHIELSPRPES</sequence>
<protein>
    <submittedName>
        <fullName evidence="1">Uncharacterized protein</fullName>
    </submittedName>
</protein>
<organism evidence="1 2">
    <name type="scientific">Pluteus cervinus</name>
    <dbReference type="NCBI Taxonomy" id="181527"/>
    <lineage>
        <taxon>Eukaryota</taxon>
        <taxon>Fungi</taxon>
        <taxon>Dikarya</taxon>
        <taxon>Basidiomycota</taxon>
        <taxon>Agaricomycotina</taxon>
        <taxon>Agaricomycetes</taxon>
        <taxon>Agaricomycetidae</taxon>
        <taxon>Agaricales</taxon>
        <taxon>Pluteineae</taxon>
        <taxon>Pluteaceae</taxon>
        <taxon>Pluteus</taxon>
    </lineage>
</organism>